<dbReference type="PROSITE" id="PS50975">
    <property type="entry name" value="ATP_GRASP"/>
    <property type="match status" value="1"/>
</dbReference>
<feature type="domain" description="ATP-grasp" evidence="3">
    <location>
        <begin position="25"/>
        <end position="164"/>
    </location>
</feature>
<accession>X0Y031</accession>
<dbReference type="InterPro" id="IPR011761">
    <property type="entry name" value="ATP-grasp"/>
</dbReference>
<dbReference type="GO" id="GO:0005524">
    <property type="term" value="F:ATP binding"/>
    <property type="evidence" value="ECO:0007669"/>
    <property type="project" value="InterPro"/>
</dbReference>
<comment type="caution">
    <text evidence="4">The sequence shown here is derived from an EMBL/GenBank/DDBJ whole genome shotgun (WGS) entry which is preliminary data.</text>
</comment>
<comment type="similarity">
    <text evidence="1">Belongs to the D-alanine--D-alanine ligase family.</text>
</comment>
<dbReference type="PANTHER" id="PTHR23132:SF23">
    <property type="entry name" value="D-ALANINE--D-ALANINE LIGASE B"/>
    <property type="match status" value="1"/>
</dbReference>
<dbReference type="GO" id="GO:0046872">
    <property type="term" value="F:metal ion binding"/>
    <property type="evidence" value="ECO:0007669"/>
    <property type="project" value="InterPro"/>
</dbReference>
<evidence type="ECO:0000259" key="3">
    <source>
        <dbReference type="PROSITE" id="PS50975"/>
    </source>
</evidence>
<evidence type="ECO:0000256" key="1">
    <source>
        <dbReference type="ARBA" id="ARBA00010871"/>
    </source>
</evidence>
<dbReference type="GO" id="GO:0008716">
    <property type="term" value="F:D-alanine-D-alanine ligase activity"/>
    <property type="evidence" value="ECO:0007669"/>
    <property type="project" value="InterPro"/>
</dbReference>
<gene>
    <name evidence="4" type="ORF">S01H1_75377</name>
</gene>
<dbReference type="PANTHER" id="PTHR23132">
    <property type="entry name" value="D-ALANINE--D-ALANINE LIGASE"/>
    <property type="match status" value="1"/>
</dbReference>
<dbReference type="EMBL" id="BARS01050498">
    <property type="protein sequence ID" value="GAG48985.1"/>
    <property type="molecule type" value="Genomic_DNA"/>
</dbReference>
<protein>
    <recommendedName>
        <fullName evidence="3">ATP-grasp domain-containing protein</fullName>
    </recommendedName>
</protein>
<organism evidence="4">
    <name type="scientific">marine sediment metagenome</name>
    <dbReference type="NCBI Taxonomy" id="412755"/>
    <lineage>
        <taxon>unclassified sequences</taxon>
        <taxon>metagenomes</taxon>
        <taxon>ecological metagenomes</taxon>
    </lineage>
</organism>
<dbReference type="InterPro" id="IPR011095">
    <property type="entry name" value="Dala_Dala_lig_C"/>
</dbReference>
<sequence length="171" mass="19374">TTIVREAHALLPAVQAVVARYGRALVERFIDGDEITVGIVGDRTLPPICVRPQREFYDYQAKYQDDRTEYLFEAGHPESLLARAQRLSRQVFTELGCRHLARVDWMAEVRGQDARTTRQDALATQRLWFLEINTIPGFTSHSLVPKAAARVGLPFDELVEHLVRMAAEESA</sequence>
<reference evidence="4" key="1">
    <citation type="journal article" date="2014" name="Front. Microbiol.">
        <title>High frequency of phylogenetically diverse reductive dehalogenase-homologous genes in deep subseafloor sedimentary metagenomes.</title>
        <authorList>
            <person name="Kawai M."/>
            <person name="Futagami T."/>
            <person name="Toyoda A."/>
            <person name="Takaki Y."/>
            <person name="Nishi S."/>
            <person name="Hori S."/>
            <person name="Arai W."/>
            <person name="Tsubouchi T."/>
            <person name="Morono Y."/>
            <person name="Uchiyama I."/>
            <person name="Ito T."/>
            <person name="Fujiyama A."/>
            <person name="Inagaki F."/>
            <person name="Takami H."/>
        </authorList>
    </citation>
    <scope>NUCLEOTIDE SEQUENCE</scope>
    <source>
        <strain evidence="4">Expedition CK06-06</strain>
    </source>
</reference>
<evidence type="ECO:0000313" key="4">
    <source>
        <dbReference type="EMBL" id="GAG48985.1"/>
    </source>
</evidence>
<dbReference type="AlphaFoldDB" id="X0Y031"/>
<evidence type="ECO:0000256" key="2">
    <source>
        <dbReference type="ARBA" id="ARBA00022598"/>
    </source>
</evidence>
<dbReference type="Pfam" id="PF07478">
    <property type="entry name" value="Dala_Dala_lig_C"/>
    <property type="match status" value="1"/>
</dbReference>
<keyword evidence="2" id="KW-0436">Ligase</keyword>
<proteinExistence type="inferred from homology"/>
<feature type="non-terminal residue" evidence="4">
    <location>
        <position position="1"/>
    </location>
</feature>
<name>X0Y031_9ZZZZ</name>
<dbReference type="Gene3D" id="3.30.470.20">
    <property type="entry name" value="ATP-grasp fold, B domain"/>
    <property type="match status" value="1"/>
</dbReference>
<dbReference type="SUPFAM" id="SSF56059">
    <property type="entry name" value="Glutathione synthetase ATP-binding domain-like"/>
    <property type="match status" value="1"/>
</dbReference>